<sequence>MEVLYRRKRQVISKIEQYKAKVNAMTMENTTVVEVAVYLEKVEKSERDLEKNQTDVSDLLDDETYETVAEDYTSAFKTVGEMEVSLKKLRRIFSNQAGQPPVNATFTDVKLPKLELPTFSGDPFEWLSFHDLFTASIHNNAALKGSQKMQYLVSACGGQALDMIKSFPVSDGNYDEAWDILKARYQNTRELVNSILRKFCGQANLKEEDGPSLRKLIDTSLECVRSLKILKMPTSHWDALLVHIIGEKLDAETRRQWELSLTTEAVPTLE</sequence>
<evidence type="ECO:0008006" key="4">
    <source>
        <dbReference type="Google" id="ProtNLM"/>
    </source>
</evidence>
<comment type="caution">
    <text evidence="2">The sequence shown here is derived from an EMBL/GenBank/DDBJ whole genome shotgun (WGS) entry which is preliminary data.</text>
</comment>
<dbReference type="PANTHER" id="PTHR22954:SF3">
    <property type="entry name" value="PROTEIN CBG08539"/>
    <property type="match status" value="1"/>
</dbReference>
<dbReference type="PANTHER" id="PTHR22954">
    <property type="entry name" value="RETROVIRAL PROTEASE-RELATED"/>
    <property type="match status" value="1"/>
</dbReference>
<dbReference type="AlphaFoldDB" id="A0A8J2PIM5"/>
<feature type="coiled-coil region" evidence="1">
    <location>
        <begin position="1"/>
        <end position="62"/>
    </location>
</feature>
<evidence type="ECO:0000256" key="1">
    <source>
        <dbReference type="SAM" id="Coils"/>
    </source>
</evidence>
<dbReference type="EMBL" id="CAJVCH010381502">
    <property type="protein sequence ID" value="CAG7816910.1"/>
    <property type="molecule type" value="Genomic_DNA"/>
</dbReference>
<evidence type="ECO:0000313" key="2">
    <source>
        <dbReference type="EMBL" id="CAG7816910.1"/>
    </source>
</evidence>
<protein>
    <recommendedName>
        <fullName evidence="4">Gag-pol polyprotein</fullName>
    </recommendedName>
</protein>
<accession>A0A8J2PIM5</accession>
<dbReference type="OrthoDB" id="5984724at2759"/>
<gene>
    <name evidence="2" type="ORF">AFUS01_LOCUS27504</name>
</gene>
<reference evidence="2" key="1">
    <citation type="submission" date="2021-06" db="EMBL/GenBank/DDBJ databases">
        <authorList>
            <person name="Hodson N. C."/>
            <person name="Mongue J. A."/>
            <person name="Jaron S. K."/>
        </authorList>
    </citation>
    <scope>NUCLEOTIDE SEQUENCE</scope>
</reference>
<dbReference type="Pfam" id="PF03564">
    <property type="entry name" value="DUF1759"/>
    <property type="match status" value="1"/>
</dbReference>
<name>A0A8J2PIM5_9HEXA</name>
<keyword evidence="3" id="KW-1185">Reference proteome</keyword>
<evidence type="ECO:0000313" key="3">
    <source>
        <dbReference type="Proteomes" id="UP000708208"/>
    </source>
</evidence>
<dbReference type="Proteomes" id="UP000708208">
    <property type="component" value="Unassembled WGS sequence"/>
</dbReference>
<keyword evidence="1" id="KW-0175">Coiled coil</keyword>
<dbReference type="InterPro" id="IPR005312">
    <property type="entry name" value="DUF1759"/>
</dbReference>
<organism evidence="2 3">
    <name type="scientific">Allacma fusca</name>
    <dbReference type="NCBI Taxonomy" id="39272"/>
    <lineage>
        <taxon>Eukaryota</taxon>
        <taxon>Metazoa</taxon>
        <taxon>Ecdysozoa</taxon>
        <taxon>Arthropoda</taxon>
        <taxon>Hexapoda</taxon>
        <taxon>Collembola</taxon>
        <taxon>Symphypleona</taxon>
        <taxon>Sminthuridae</taxon>
        <taxon>Allacma</taxon>
    </lineage>
</organism>
<feature type="non-terminal residue" evidence="2">
    <location>
        <position position="270"/>
    </location>
</feature>
<proteinExistence type="predicted"/>